<dbReference type="InterPro" id="IPR052196">
    <property type="entry name" value="Bact_Kbp"/>
</dbReference>
<feature type="domain" description="LysM" evidence="2">
    <location>
        <begin position="256"/>
        <end position="312"/>
    </location>
</feature>
<accession>A0A2S3ZFV9</accession>
<feature type="transmembrane region" description="Helical" evidence="1">
    <location>
        <begin position="101"/>
        <end position="122"/>
    </location>
</feature>
<dbReference type="Gene3D" id="3.10.350.10">
    <property type="entry name" value="LysM domain"/>
    <property type="match status" value="2"/>
</dbReference>
<reference evidence="3 4" key="1">
    <citation type="submission" date="2018-01" db="EMBL/GenBank/DDBJ databases">
        <title>Cryobacterium sp. nov., from glaciers in China.</title>
        <authorList>
            <person name="Liu Q."/>
            <person name="Xin Y.-H."/>
        </authorList>
    </citation>
    <scope>NUCLEOTIDE SEQUENCE [LARGE SCALE GENOMIC DNA]</scope>
    <source>
        <strain evidence="3 4">TMN-42</strain>
    </source>
</reference>
<dbReference type="Pfam" id="PF01476">
    <property type="entry name" value="LysM"/>
    <property type="match status" value="2"/>
</dbReference>
<dbReference type="EMBL" id="PPXD01000011">
    <property type="protein sequence ID" value="POH66001.1"/>
    <property type="molecule type" value="Genomic_DNA"/>
</dbReference>
<keyword evidence="4" id="KW-1185">Reference proteome</keyword>
<dbReference type="SMART" id="SM00257">
    <property type="entry name" value="LysM"/>
    <property type="match status" value="2"/>
</dbReference>
<dbReference type="PANTHER" id="PTHR34700:SF4">
    <property type="entry name" value="PHAGE-LIKE ELEMENT PBSX PROTEIN XKDP"/>
    <property type="match status" value="1"/>
</dbReference>
<keyword evidence="1" id="KW-0812">Transmembrane</keyword>
<protein>
    <recommendedName>
        <fullName evidence="2">LysM domain-containing protein</fullName>
    </recommendedName>
</protein>
<dbReference type="PANTHER" id="PTHR34700">
    <property type="entry name" value="POTASSIUM BINDING PROTEIN KBP"/>
    <property type="match status" value="1"/>
</dbReference>
<dbReference type="Proteomes" id="UP000237340">
    <property type="component" value="Unassembled WGS sequence"/>
</dbReference>
<dbReference type="PROSITE" id="PS51782">
    <property type="entry name" value="LYSM"/>
    <property type="match status" value="2"/>
</dbReference>
<feature type="domain" description="LysM" evidence="2">
    <location>
        <begin position="184"/>
        <end position="240"/>
    </location>
</feature>
<feature type="transmembrane region" description="Helical" evidence="1">
    <location>
        <begin position="57"/>
        <end position="80"/>
    </location>
</feature>
<dbReference type="AlphaFoldDB" id="A0A2S3ZFV9"/>
<organism evidence="3 4">
    <name type="scientific">Cryobacterium zongtaii</name>
    <dbReference type="NCBI Taxonomy" id="1259217"/>
    <lineage>
        <taxon>Bacteria</taxon>
        <taxon>Bacillati</taxon>
        <taxon>Actinomycetota</taxon>
        <taxon>Actinomycetes</taxon>
        <taxon>Micrococcales</taxon>
        <taxon>Microbacteriaceae</taxon>
        <taxon>Cryobacterium</taxon>
    </lineage>
</organism>
<name>A0A2S3ZFV9_9MICO</name>
<keyword evidence="1" id="KW-1133">Transmembrane helix</keyword>
<proteinExistence type="predicted"/>
<evidence type="ECO:0000256" key="1">
    <source>
        <dbReference type="SAM" id="Phobius"/>
    </source>
</evidence>
<gene>
    <name evidence="3" type="ORF">C3B61_09565</name>
</gene>
<sequence>MQETTMKRLALGLGSLVLVLALLVGIPAALLFLAGNPFPSGDELSRALSTPDYGGEFLVGTLLPLIAWVAWATFALGFLVELPGHIRGIPSPHLPGLGLQQLWAAALIGAIVVMLTGVGALAGSTAGSPASAPASVSVSQSGTGATFGSTQAHGGTGAGSTDSAAVSIDTTVEAAPAAPIAAAPTYVVQPGDSLWRIAEQHLGSGERFAEIAGLNLGVAQGDGHSLTAENWLNAGWVLTLPADAAVPAAPEAATPAEHVVVEGDTLWDLAADAYGDGTRYPEIVAASAAVVQPDGATITDPNLIQPGETVNLPGVGAPTPDAVAGTAAASPVAEGVPVGATIEAASPTVTPAVAAPVDASAGVEANAAGAAAFSHTAPAHTTGGIGAVLAVGLLGLLALRRAGQRGRREFGRRIALPTAEASTLELELRAVENRMGLDDIDHALRYLAVWAEDTGRTLPSIEAIRLADDDITLYLSGTDPLPRPFRTEAVPANVLPANSTTAWTIDRAALPGVERVPQPPYPAFVTLGQDQAGAHILVDLERLGTLGVTGPLELRLGVLTAIAAELATSRRSEIRVTLVGAADDLATALASPRLRHVPDVATLLAHPAGDALAAETPEIVILALAQPLSDRQRAALAARSARLGIVQSGSTARAAAAPDRAPWTLNVDDIGAARLLPVGLSLAPQLLGAAECTRLIELFRSTAAHSVTGPEWARQMGAAGVGGAGSTGTAEAADVGASGAPWIRLLGPVEVIGARGVEPRGTAGGAELFRLPWATELVAFFTVHRTASAVDVQTALWPADLPTGLAAQQNRNALTNETRAWLGDSTDDEPYLPVVGADGLRLHPDVQSDWDVWRQLLGDDVTLTTTATLVSALRLVTGEPLSGLPTNHFVWAEPLREEITGAVLDAADELAARARISGDADSAALAASARGLVEPVPLVEPAALVEPVETR</sequence>
<comment type="caution">
    <text evidence="3">The sequence shown here is derived from an EMBL/GenBank/DDBJ whole genome shotgun (WGS) entry which is preliminary data.</text>
</comment>
<dbReference type="InterPro" id="IPR036779">
    <property type="entry name" value="LysM_dom_sf"/>
</dbReference>
<keyword evidence="1" id="KW-0472">Membrane</keyword>
<evidence type="ECO:0000313" key="3">
    <source>
        <dbReference type="EMBL" id="POH66001.1"/>
    </source>
</evidence>
<dbReference type="CDD" id="cd00118">
    <property type="entry name" value="LysM"/>
    <property type="match status" value="2"/>
</dbReference>
<dbReference type="InterPro" id="IPR018392">
    <property type="entry name" value="LysM"/>
</dbReference>
<evidence type="ECO:0000259" key="2">
    <source>
        <dbReference type="PROSITE" id="PS51782"/>
    </source>
</evidence>
<evidence type="ECO:0000313" key="4">
    <source>
        <dbReference type="Proteomes" id="UP000237340"/>
    </source>
</evidence>